<dbReference type="AlphaFoldDB" id="A0A1X6N6F7"/>
<name>A0A1X6N6F7_9APHY</name>
<sequence length="191" mass="20553">GDDIIGVGGDGGHCGGGGGCGGLPLVELREERLWRRVWREISSRLIGDSLREAGGRGDRARVPRGRSRCEGASGSERVLCSSDCLVTRVIFLDRSGCPIWARLLLATVEDSLRAVWDVDVDEVLGVKCVDLALAGSHDGWGEDGKVRVLQKAVDKHRPLKCRGAHHPTYGKGKSCRRGPGGRRYDVSVSGR</sequence>
<dbReference type="GeneID" id="36328386"/>
<dbReference type="EMBL" id="KZ110594">
    <property type="protein sequence ID" value="OSX64229.1"/>
    <property type="molecule type" value="Genomic_DNA"/>
</dbReference>
<accession>A0A1X6N6F7</accession>
<reference evidence="1 2" key="1">
    <citation type="submission" date="2017-04" db="EMBL/GenBank/DDBJ databases">
        <title>Genome Sequence of the Model Brown-Rot Fungus Postia placenta SB12.</title>
        <authorList>
            <consortium name="DOE Joint Genome Institute"/>
            <person name="Gaskell J."/>
            <person name="Kersten P."/>
            <person name="Larrondo L.F."/>
            <person name="Canessa P."/>
            <person name="Martinez D."/>
            <person name="Hibbett D."/>
            <person name="Schmoll M."/>
            <person name="Kubicek C.P."/>
            <person name="Martinez A.T."/>
            <person name="Yadav J."/>
            <person name="Master E."/>
            <person name="Magnuson J.K."/>
            <person name="James T."/>
            <person name="Yaver D."/>
            <person name="Berka R."/>
            <person name="Labutti K."/>
            <person name="Lipzen A."/>
            <person name="Aerts A."/>
            <person name="Barry K."/>
            <person name="Henrissat B."/>
            <person name="Blanchette R."/>
            <person name="Grigoriev I."/>
            <person name="Cullen D."/>
        </authorList>
    </citation>
    <scope>NUCLEOTIDE SEQUENCE [LARGE SCALE GENOMIC DNA]</scope>
    <source>
        <strain evidence="1 2">MAD-698-R-SB12</strain>
    </source>
</reference>
<evidence type="ECO:0000313" key="2">
    <source>
        <dbReference type="Proteomes" id="UP000194127"/>
    </source>
</evidence>
<feature type="non-terminal residue" evidence="1">
    <location>
        <position position="1"/>
    </location>
</feature>
<protein>
    <submittedName>
        <fullName evidence="1">Uncharacterized protein</fullName>
    </submittedName>
</protein>
<dbReference type="Proteomes" id="UP000194127">
    <property type="component" value="Unassembled WGS sequence"/>
</dbReference>
<proteinExistence type="predicted"/>
<keyword evidence="2" id="KW-1185">Reference proteome</keyword>
<feature type="non-terminal residue" evidence="1">
    <location>
        <position position="191"/>
    </location>
</feature>
<organism evidence="1 2">
    <name type="scientific">Postia placenta MAD-698-R-SB12</name>
    <dbReference type="NCBI Taxonomy" id="670580"/>
    <lineage>
        <taxon>Eukaryota</taxon>
        <taxon>Fungi</taxon>
        <taxon>Dikarya</taxon>
        <taxon>Basidiomycota</taxon>
        <taxon>Agaricomycotina</taxon>
        <taxon>Agaricomycetes</taxon>
        <taxon>Polyporales</taxon>
        <taxon>Adustoporiaceae</taxon>
        <taxon>Rhodonia</taxon>
    </lineage>
</organism>
<dbReference type="RefSeq" id="XP_024341023.1">
    <property type="nucleotide sequence ID" value="XM_024483437.1"/>
</dbReference>
<gene>
    <name evidence="1" type="ORF">POSPLADRAFT_1114508</name>
</gene>
<evidence type="ECO:0000313" key="1">
    <source>
        <dbReference type="EMBL" id="OSX64229.1"/>
    </source>
</evidence>